<organism evidence="4 5">
    <name type="scientific">Megalops atlanticus</name>
    <name type="common">Tarpon</name>
    <name type="synonym">Clupea gigantea</name>
    <dbReference type="NCBI Taxonomy" id="7932"/>
    <lineage>
        <taxon>Eukaryota</taxon>
        <taxon>Metazoa</taxon>
        <taxon>Chordata</taxon>
        <taxon>Craniata</taxon>
        <taxon>Vertebrata</taxon>
        <taxon>Euteleostomi</taxon>
        <taxon>Actinopterygii</taxon>
        <taxon>Neopterygii</taxon>
        <taxon>Teleostei</taxon>
        <taxon>Elopiformes</taxon>
        <taxon>Megalopidae</taxon>
        <taxon>Megalops</taxon>
    </lineage>
</organism>
<dbReference type="GO" id="GO:0004869">
    <property type="term" value="F:cysteine-type endopeptidase inhibitor activity"/>
    <property type="evidence" value="ECO:0007669"/>
    <property type="project" value="InterPro"/>
</dbReference>
<name>A0A9D3T1N8_MEGAT</name>
<evidence type="ECO:0000313" key="5">
    <source>
        <dbReference type="Proteomes" id="UP001046870"/>
    </source>
</evidence>
<evidence type="ECO:0000256" key="2">
    <source>
        <dbReference type="SAM" id="SignalP"/>
    </source>
</evidence>
<comment type="similarity">
    <text evidence="1">Belongs to the cystatin family.</text>
</comment>
<dbReference type="SUPFAM" id="SSF54403">
    <property type="entry name" value="Cystatin/monellin"/>
    <property type="match status" value="1"/>
</dbReference>
<dbReference type="Gene3D" id="3.10.450.10">
    <property type="match status" value="1"/>
</dbReference>
<feature type="domain" description="Cystatin" evidence="3">
    <location>
        <begin position="17"/>
        <end position="128"/>
    </location>
</feature>
<dbReference type="GO" id="GO:0031982">
    <property type="term" value="C:vesicle"/>
    <property type="evidence" value="ECO:0007669"/>
    <property type="project" value="TreeGrafter"/>
</dbReference>
<comment type="caution">
    <text evidence="4">The sequence shown here is derived from an EMBL/GenBank/DDBJ whole genome shotgun (WGS) entry which is preliminary data.</text>
</comment>
<dbReference type="SMART" id="SM00043">
    <property type="entry name" value="CY"/>
    <property type="match status" value="1"/>
</dbReference>
<dbReference type="EMBL" id="JAFDVH010000016">
    <property type="protein sequence ID" value="KAG7462885.1"/>
    <property type="molecule type" value="Genomic_DNA"/>
</dbReference>
<dbReference type="Pfam" id="PF00031">
    <property type="entry name" value="Cystatin"/>
    <property type="match status" value="1"/>
</dbReference>
<dbReference type="OrthoDB" id="1908104at2759"/>
<gene>
    <name evidence="4" type="ORF">MATL_G00189600</name>
</gene>
<dbReference type="GO" id="GO:0005615">
    <property type="term" value="C:extracellular space"/>
    <property type="evidence" value="ECO:0007669"/>
    <property type="project" value="TreeGrafter"/>
</dbReference>
<feature type="chain" id="PRO_5039609628" description="Cystatin domain-containing protein" evidence="2">
    <location>
        <begin position="21"/>
        <end position="128"/>
    </location>
</feature>
<dbReference type="InterPro" id="IPR046350">
    <property type="entry name" value="Cystatin_sf"/>
</dbReference>
<dbReference type="PANTHER" id="PTHR46186">
    <property type="entry name" value="CYSTATIN"/>
    <property type="match status" value="1"/>
</dbReference>
<evidence type="ECO:0000256" key="1">
    <source>
        <dbReference type="ARBA" id="ARBA00009403"/>
    </source>
</evidence>
<dbReference type="InterPro" id="IPR000010">
    <property type="entry name" value="Cystatin_dom"/>
</dbReference>
<evidence type="ECO:0000313" key="4">
    <source>
        <dbReference type="EMBL" id="KAG7462885.1"/>
    </source>
</evidence>
<dbReference type="PANTHER" id="PTHR46186:SF12">
    <property type="entry name" value="CYSTATIN C (AMYLOID ANGIOPATHY AND CEREBRAL HEMORRHAGE)-RELATED"/>
    <property type="match status" value="1"/>
</dbReference>
<protein>
    <recommendedName>
        <fullName evidence="3">Cystatin domain-containing protein</fullName>
    </recommendedName>
</protein>
<dbReference type="Proteomes" id="UP001046870">
    <property type="component" value="Chromosome 16"/>
</dbReference>
<keyword evidence="2" id="KW-0732">Signal</keyword>
<dbReference type="CDD" id="cd00042">
    <property type="entry name" value="CY"/>
    <property type="match status" value="1"/>
</dbReference>
<reference evidence="4" key="1">
    <citation type="submission" date="2021-01" db="EMBL/GenBank/DDBJ databases">
        <authorList>
            <person name="Zahm M."/>
            <person name="Roques C."/>
            <person name="Cabau C."/>
            <person name="Klopp C."/>
            <person name="Donnadieu C."/>
            <person name="Jouanno E."/>
            <person name="Lampietro C."/>
            <person name="Louis A."/>
            <person name="Herpin A."/>
            <person name="Echchiki A."/>
            <person name="Berthelot C."/>
            <person name="Parey E."/>
            <person name="Roest-Crollius H."/>
            <person name="Braasch I."/>
            <person name="Postlethwait J."/>
            <person name="Bobe J."/>
            <person name="Montfort J."/>
            <person name="Bouchez O."/>
            <person name="Begum T."/>
            <person name="Mejri S."/>
            <person name="Adams A."/>
            <person name="Chen W.-J."/>
            <person name="Guiguen Y."/>
        </authorList>
    </citation>
    <scope>NUCLEOTIDE SEQUENCE</scope>
    <source>
        <strain evidence="4">YG-15Mar2019-1</strain>
        <tissue evidence="4">Brain</tissue>
    </source>
</reference>
<sequence length="128" mass="14262">MTRFLLLLLAAAFVSQSACADSEVLSPSSPQVQQVANFAVETYNRMNNYAYAYKVMAVQSVSAQIYPPSYMKYTMTVEVGQTICENHQNVNLEDCSLQSSAKMMTCRFVVLAVPNSDFSSHLLEDQCH</sequence>
<feature type="signal peptide" evidence="2">
    <location>
        <begin position="1"/>
        <end position="20"/>
    </location>
</feature>
<accession>A0A9D3T1N8</accession>
<evidence type="ECO:0000259" key="3">
    <source>
        <dbReference type="SMART" id="SM00043"/>
    </source>
</evidence>
<dbReference type="GO" id="GO:0005737">
    <property type="term" value="C:cytoplasm"/>
    <property type="evidence" value="ECO:0007669"/>
    <property type="project" value="TreeGrafter"/>
</dbReference>
<dbReference type="AlphaFoldDB" id="A0A9D3T1N8"/>
<proteinExistence type="inferred from homology"/>
<keyword evidence="5" id="KW-1185">Reference proteome</keyword>